<proteinExistence type="predicted"/>
<reference evidence="1" key="1">
    <citation type="submission" date="2007-04" db="EMBL/GenBank/DDBJ databases">
        <title>Complete sequence of Pseudomonas mendocina ymp.</title>
        <authorList>
            <consortium name="US DOE Joint Genome Institute"/>
            <person name="Copeland A."/>
            <person name="Lucas S."/>
            <person name="Lapidus A."/>
            <person name="Barry K."/>
            <person name="Glavina del Rio T."/>
            <person name="Dalin E."/>
            <person name="Tice H."/>
            <person name="Pitluck S."/>
            <person name="Kiss H."/>
            <person name="Brettin T."/>
            <person name="Detter J.C."/>
            <person name="Bruce D."/>
            <person name="Han C."/>
            <person name="Schmutz J."/>
            <person name="Larimer F."/>
            <person name="Land M."/>
            <person name="Hauser L."/>
            <person name="Kyrpides N."/>
            <person name="Mikhailova N."/>
            <person name="Hersman L."/>
            <person name="Dubois J."/>
            <person name="Maurice P."/>
            <person name="Richardson P."/>
        </authorList>
    </citation>
    <scope>NUCLEOTIDE SEQUENCE [LARGE SCALE GENOMIC DNA]</scope>
    <source>
        <strain evidence="1">Ymp</strain>
    </source>
</reference>
<dbReference type="EMBL" id="CP000680">
    <property type="protein sequence ID" value="ABP84628.1"/>
    <property type="molecule type" value="Genomic_DNA"/>
</dbReference>
<name>A4XTG2_ECTM1</name>
<accession>A4XTG2</accession>
<sequence length="89" mass="10013">MFDNPRRVSYRNCIGWNRPSDDTAGTDDGTIADRYTGQNNHGIANPYTMANDNLALTLAGYLHRRLNNMHLSPVLHVQILNMMIGTSDH</sequence>
<dbReference type="HOGENOM" id="CLU_2452313_0_0_6"/>
<gene>
    <name evidence="1" type="ordered locus">Pmen_1864</name>
</gene>
<protein>
    <submittedName>
        <fullName evidence="1">Uncharacterized protein</fullName>
    </submittedName>
</protein>
<dbReference type="AlphaFoldDB" id="A4XTG2"/>
<organism evidence="1">
    <name type="scientific">Ectopseudomonas mendocina (strain ymp)</name>
    <name type="common">Pseudomonas mendocina</name>
    <dbReference type="NCBI Taxonomy" id="399739"/>
    <lineage>
        <taxon>Bacteria</taxon>
        <taxon>Pseudomonadati</taxon>
        <taxon>Pseudomonadota</taxon>
        <taxon>Gammaproteobacteria</taxon>
        <taxon>Pseudomonadales</taxon>
        <taxon>Pseudomonadaceae</taxon>
        <taxon>Ectopseudomonas</taxon>
    </lineage>
</organism>
<dbReference type="KEGG" id="pmy:Pmen_1864"/>
<evidence type="ECO:0000313" key="1">
    <source>
        <dbReference type="EMBL" id="ABP84628.1"/>
    </source>
</evidence>